<keyword evidence="4 6" id="KW-0472">Membrane</keyword>
<evidence type="ECO:0000313" key="9">
    <source>
        <dbReference type="Proteomes" id="UP000799753"/>
    </source>
</evidence>
<feature type="signal peptide" evidence="7">
    <location>
        <begin position="1"/>
        <end position="17"/>
    </location>
</feature>
<evidence type="ECO:0000256" key="5">
    <source>
        <dbReference type="SAM" id="MobiDB-lite"/>
    </source>
</evidence>
<dbReference type="OrthoDB" id="3800140at2759"/>
<sequence length="293" mass="31036">MRSSLLFLALFASQVVGQNFYWSYQLDFNSTESYDPLFEVCGRSCSDCDKKADPCSSDEFANICYLPTNGETCCKDRFGTSCNEGFYCGYDEDDVAVCCKKGDDISKCGEVFDDTLTTRKSSSSTTSSTQTTISETSSVTAMFSASATVSDGKTLVARPERTAPPGIPSSTMGSGSEKEEEKKDMSLSVKIGIAIGCVVGASILVALVTMFVLHKMRMSSYNKVEEITDNNGAGMVKVENVAPVTGGVGPFEPMREEAPPPYVGGGLGGTVHQPGIVHIPPPKTPGSPSSSGN</sequence>
<protein>
    <recommendedName>
        <fullName evidence="10">Mid2 domain-containing protein</fullName>
    </recommendedName>
</protein>
<evidence type="ECO:0000256" key="6">
    <source>
        <dbReference type="SAM" id="Phobius"/>
    </source>
</evidence>
<accession>A0A6A6RLL9</accession>
<proteinExistence type="predicted"/>
<evidence type="ECO:0000313" key="8">
    <source>
        <dbReference type="EMBL" id="KAF2636192.1"/>
    </source>
</evidence>
<evidence type="ECO:0000256" key="7">
    <source>
        <dbReference type="SAM" id="SignalP"/>
    </source>
</evidence>
<evidence type="ECO:0000256" key="1">
    <source>
        <dbReference type="ARBA" id="ARBA00004167"/>
    </source>
</evidence>
<keyword evidence="9" id="KW-1185">Reference proteome</keyword>
<gene>
    <name evidence="8" type="ORF">P280DRAFT_473326</name>
</gene>
<dbReference type="InterPro" id="IPR051694">
    <property type="entry name" value="Immunoregulatory_rcpt-like"/>
</dbReference>
<evidence type="ECO:0008006" key="10">
    <source>
        <dbReference type="Google" id="ProtNLM"/>
    </source>
</evidence>
<organism evidence="8 9">
    <name type="scientific">Massarina eburnea CBS 473.64</name>
    <dbReference type="NCBI Taxonomy" id="1395130"/>
    <lineage>
        <taxon>Eukaryota</taxon>
        <taxon>Fungi</taxon>
        <taxon>Dikarya</taxon>
        <taxon>Ascomycota</taxon>
        <taxon>Pezizomycotina</taxon>
        <taxon>Dothideomycetes</taxon>
        <taxon>Pleosporomycetidae</taxon>
        <taxon>Pleosporales</taxon>
        <taxon>Massarineae</taxon>
        <taxon>Massarinaceae</taxon>
        <taxon>Massarina</taxon>
    </lineage>
</organism>
<evidence type="ECO:0000256" key="3">
    <source>
        <dbReference type="ARBA" id="ARBA00022989"/>
    </source>
</evidence>
<dbReference type="AlphaFoldDB" id="A0A6A6RLL9"/>
<evidence type="ECO:0000256" key="2">
    <source>
        <dbReference type="ARBA" id="ARBA00022692"/>
    </source>
</evidence>
<keyword evidence="3 6" id="KW-1133">Transmembrane helix</keyword>
<dbReference type="EMBL" id="MU006800">
    <property type="protein sequence ID" value="KAF2636192.1"/>
    <property type="molecule type" value="Genomic_DNA"/>
</dbReference>
<dbReference type="GO" id="GO:0071944">
    <property type="term" value="C:cell periphery"/>
    <property type="evidence" value="ECO:0007669"/>
    <property type="project" value="UniProtKB-ARBA"/>
</dbReference>
<evidence type="ECO:0000256" key="4">
    <source>
        <dbReference type="ARBA" id="ARBA00023136"/>
    </source>
</evidence>
<feature type="chain" id="PRO_5025564276" description="Mid2 domain-containing protein" evidence="7">
    <location>
        <begin position="18"/>
        <end position="293"/>
    </location>
</feature>
<dbReference type="Proteomes" id="UP000799753">
    <property type="component" value="Unassembled WGS sequence"/>
</dbReference>
<comment type="subcellular location">
    <subcellularLocation>
        <location evidence="1">Membrane</location>
        <topology evidence="1">Single-pass membrane protein</topology>
    </subcellularLocation>
</comment>
<reference evidence="8" key="1">
    <citation type="journal article" date="2020" name="Stud. Mycol.">
        <title>101 Dothideomycetes genomes: a test case for predicting lifestyles and emergence of pathogens.</title>
        <authorList>
            <person name="Haridas S."/>
            <person name="Albert R."/>
            <person name="Binder M."/>
            <person name="Bloem J."/>
            <person name="Labutti K."/>
            <person name="Salamov A."/>
            <person name="Andreopoulos B."/>
            <person name="Baker S."/>
            <person name="Barry K."/>
            <person name="Bills G."/>
            <person name="Bluhm B."/>
            <person name="Cannon C."/>
            <person name="Castanera R."/>
            <person name="Culley D."/>
            <person name="Daum C."/>
            <person name="Ezra D."/>
            <person name="Gonzalez J."/>
            <person name="Henrissat B."/>
            <person name="Kuo A."/>
            <person name="Liang C."/>
            <person name="Lipzen A."/>
            <person name="Lutzoni F."/>
            <person name="Magnuson J."/>
            <person name="Mondo S."/>
            <person name="Nolan M."/>
            <person name="Ohm R."/>
            <person name="Pangilinan J."/>
            <person name="Park H.-J."/>
            <person name="Ramirez L."/>
            <person name="Alfaro M."/>
            <person name="Sun H."/>
            <person name="Tritt A."/>
            <person name="Yoshinaga Y."/>
            <person name="Zwiers L.-H."/>
            <person name="Turgeon B."/>
            <person name="Goodwin S."/>
            <person name="Spatafora J."/>
            <person name="Crous P."/>
            <person name="Grigoriev I."/>
        </authorList>
    </citation>
    <scope>NUCLEOTIDE SEQUENCE</scope>
    <source>
        <strain evidence="8">CBS 473.64</strain>
    </source>
</reference>
<name>A0A6A6RLL9_9PLEO</name>
<dbReference type="PANTHER" id="PTHR15549">
    <property type="entry name" value="PAIRED IMMUNOGLOBULIN-LIKE TYPE 2 RECEPTOR"/>
    <property type="match status" value="1"/>
</dbReference>
<keyword evidence="7" id="KW-0732">Signal</keyword>
<dbReference type="GO" id="GO:0016020">
    <property type="term" value="C:membrane"/>
    <property type="evidence" value="ECO:0007669"/>
    <property type="project" value="UniProtKB-SubCell"/>
</dbReference>
<keyword evidence="2 6" id="KW-0812">Transmembrane</keyword>
<feature type="transmembrane region" description="Helical" evidence="6">
    <location>
        <begin position="191"/>
        <end position="213"/>
    </location>
</feature>
<feature type="region of interest" description="Disordered" evidence="5">
    <location>
        <begin position="154"/>
        <end position="181"/>
    </location>
</feature>